<dbReference type="PANTHER" id="PTHR43767:SF1">
    <property type="entry name" value="NONRIBOSOMAL PEPTIDE SYNTHASE PES1 (EUROFUNG)-RELATED"/>
    <property type="match status" value="1"/>
</dbReference>
<evidence type="ECO:0000256" key="1">
    <source>
        <dbReference type="ARBA" id="ARBA00006432"/>
    </source>
</evidence>
<dbReference type="InterPro" id="IPR025110">
    <property type="entry name" value="AMP-bd_C"/>
</dbReference>
<dbReference type="Gene3D" id="3.40.50.12780">
    <property type="entry name" value="N-terminal domain of ligase-like"/>
    <property type="match status" value="1"/>
</dbReference>
<gene>
    <name evidence="5" type="ORF">EP51_42300</name>
</gene>
<evidence type="ECO:0000313" key="6">
    <source>
        <dbReference type="Proteomes" id="UP000028488"/>
    </source>
</evidence>
<name>A0A076EXU6_RHOOP</name>
<evidence type="ECO:0000313" key="5">
    <source>
        <dbReference type="EMBL" id="AII10810.1"/>
    </source>
</evidence>
<dbReference type="Pfam" id="PF00501">
    <property type="entry name" value="AMP-binding"/>
    <property type="match status" value="1"/>
</dbReference>
<proteinExistence type="inferred from homology"/>
<dbReference type="Pfam" id="PF13193">
    <property type="entry name" value="AMP-binding_C"/>
    <property type="match status" value="1"/>
</dbReference>
<dbReference type="Gene3D" id="3.30.300.30">
    <property type="match status" value="1"/>
</dbReference>
<dbReference type="InterPro" id="IPR000873">
    <property type="entry name" value="AMP-dep_synth/lig_dom"/>
</dbReference>
<dbReference type="InterPro" id="IPR050237">
    <property type="entry name" value="ATP-dep_AMP-bd_enzyme"/>
</dbReference>
<sequence>MSLRPELGGVAPLTVNLVQRVCLGDLPTRAAQQFPHRPAVVDGDAMLTYSELEARSNAAAAGLLDLGLQRGDVVAMLMPNCWEFLVTFFGCAKIGVVCMPVNLGLTAEGVAFQFDDARPKAVVVEESFTELLAAALAATTAVPAVQRVVVARAGSARTELAGIPVVAFAELTSATVPAVEVVVEDRDIAQCLYTSGTTSRPKAVLTSHVAVMMAALSTCVQFRHERGDNHSVFPIVLPLFHVTALNTLTLPVLLTGGTVVLHRSFDPSALLRDLAARQVTHLMLLPIMWGQLVDAAGKGAPGSENVRMAVYAMAPMSQQRLDDVREVFPNADVVLGSGQTEFTPPSVLQWPSHQWDKNASWGTAVITTDVRIMGPNGELLPRGQEGEIVYRGPQAMQGYGNNEAANTAAFTHGWFHSGDVGYLDDEGVLWFTDRIKDIVKTGGENVSSVEVERALLGHPDVADCAVVGMPDDRWGESVTAVLVPVPGRTISDDAIRYFAKEHLAGYKVPKRVIVVNDLPKTSTGKIQKHRVRAQIESRSNSQP</sequence>
<evidence type="ECO:0000259" key="3">
    <source>
        <dbReference type="Pfam" id="PF00501"/>
    </source>
</evidence>
<dbReference type="GO" id="GO:0016878">
    <property type="term" value="F:acid-thiol ligase activity"/>
    <property type="evidence" value="ECO:0007669"/>
    <property type="project" value="UniProtKB-ARBA"/>
</dbReference>
<accession>A0A076EXU6</accession>
<reference evidence="5 6" key="1">
    <citation type="submission" date="2014-07" db="EMBL/GenBank/DDBJ databases">
        <title>Genome Sequence of Rhodococcus opacus Strain R7, a Biodegrader of Mono- and Polycyclic Aromatic Hydrocarbons.</title>
        <authorList>
            <person name="Di Gennaro P."/>
            <person name="Zampolli J."/>
            <person name="Presti I."/>
            <person name="Cappelletti M."/>
            <person name="D'Ursi P."/>
            <person name="Orro A."/>
            <person name="Mezzelani A."/>
            <person name="Milanesi L."/>
        </authorList>
    </citation>
    <scope>NUCLEOTIDE SEQUENCE [LARGE SCALE GENOMIC DNA]</scope>
    <source>
        <strain evidence="5 6">R7</strain>
        <plasmid evidence="5">pPDG2</plasmid>
    </source>
</reference>
<comment type="similarity">
    <text evidence="1">Belongs to the ATP-dependent AMP-binding enzyme family.</text>
</comment>
<organism evidence="5 6">
    <name type="scientific">Rhodococcus opacus</name>
    <name type="common">Nocardia opaca</name>
    <dbReference type="NCBI Taxonomy" id="37919"/>
    <lineage>
        <taxon>Bacteria</taxon>
        <taxon>Bacillati</taxon>
        <taxon>Actinomycetota</taxon>
        <taxon>Actinomycetes</taxon>
        <taxon>Mycobacteriales</taxon>
        <taxon>Nocardiaceae</taxon>
        <taxon>Rhodococcus</taxon>
    </lineage>
</organism>
<geneLocation type="plasmid" evidence="5 6">
    <name>pPDG2</name>
</geneLocation>
<keyword evidence="5" id="KW-0614">Plasmid</keyword>
<evidence type="ECO:0000256" key="2">
    <source>
        <dbReference type="ARBA" id="ARBA00022598"/>
    </source>
</evidence>
<dbReference type="FunFam" id="3.30.300.30:FF:000008">
    <property type="entry name" value="2,3-dihydroxybenzoate-AMP ligase"/>
    <property type="match status" value="1"/>
</dbReference>
<dbReference type="Proteomes" id="UP000028488">
    <property type="component" value="Plasmid pPDG2"/>
</dbReference>
<dbReference type="SUPFAM" id="SSF56801">
    <property type="entry name" value="Acetyl-CoA synthetase-like"/>
    <property type="match status" value="1"/>
</dbReference>
<keyword evidence="2" id="KW-0436">Ligase</keyword>
<dbReference type="InterPro" id="IPR045851">
    <property type="entry name" value="AMP-bd_C_sf"/>
</dbReference>
<protein>
    <submittedName>
        <fullName evidence="5">AMP-dependent synthetase</fullName>
    </submittedName>
</protein>
<dbReference type="PANTHER" id="PTHR43767">
    <property type="entry name" value="LONG-CHAIN-FATTY-ACID--COA LIGASE"/>
    <property type="match status" value="1"/>
</dbReference>
<dbReference type="AlphaFoldDB" id="A0A076EXU6"/>
<feature type="domain" description="AMP-binding enzyme C-terminal" evidence="4">
    <location>
        <begin position="450"/>
        <end position="525"/>
    </location>
</feature>
<evidence type="ECO:0000259" key="4">
    <source>
        <dbReference type="Pfam" id="PF13193"/>
    </source>
</evidence>
<feature type="domain" description="AMP-dependent synthetase/ligase" evidence="3">
    <location>
        <begin position="29"/>
        <end position="399"/>
    </location>
</feature>
<dbReference type="InterPro" id="IPR042099">
    <property type="entry name" value="ANL_N_sf"/>
</dbReference>
<dbReference type="EMBL" id="CP008949">
    <property type="protein sequence ID" value="AII10810.1"/>
    <property type="molecule type" value="Genomic_DNA"/>
</dbReference>